<reference evidence="6 7" key="1">
    <citation type="journal article" date="2015" name="Fungal Genet. Biol.">
        <title>Evolution of novel wood decay mechanisms in Agaricales revealed by the genome sequences of Fistulina hepatica and Cylindrobasidium torrendii.</title>
        <authorList>
            <person name="Floudas D."/>
            <person name="Held B.W."/>
            <person name="Riley R."/>
            <person name="Nagy L.G."/>
            <person name="Koehler G."/>
            <person name="Ransdell A.S."/>
            <person name="Younus H."/>
            <person name="Chow J."/>
            <person name="Chiniquy J."/>
            <person name="Lipzen A."/>
            <person name="Tritt A."/>
            <person name="Sun H."/>
            <person name="Haridas S."/>
            <person name="LaButti K."/>
            <person name="Ohm R.A."/>
            <person name="Kues U."/>
            <person name="Blanchette R.A."/>
            <person name="Grigoriev I.V."/>
            <person name="Minto R.E."/>
            <person name="Hibbett D.S."/>
        </authorList>
    </citation>
    <scope>NUCLEOTIDE SEQUENCE [LARGE SCALE GENOMIC DNA]</scope>
    <source>
        <strain evidence="6 7">ATCC 64428</strain>
    </source>
</reference>
<dbReference type="Pfam" id="PF01753">
    <property type="entry name" value="zf-MYND"/>
    <property type="match status" value="1"/>
</dbReference>
<evidence type="ECO:0000256" key="3">
    <source>
        <dbReference type="ARBA" id="ARBA00022833"/>
    </source>
</evidence>
<name>A0A0D7AFV1_9AGAR</name>
<keyword evidence="3" id="KW-0862">Zinc</keyword>
<dbReference type="AlphaFoldDB" id="A0A0D7AFV1"/>
<keyword evidence="1" id="KW-0479">Metal-binding</keyword>
<dbReference type="Gene3D" id="6.10.140.2220">
    <property type="match status" value="1"/>
</dbReference>
<sequence>MARLAESYWDNIHLWHDVMVERKRPDKHKNTAAWNKSWEDDVQALHSQITVPALEPFPPSSTAHMSEEAARAMQNQFTFETVMRTREIRHIQEHLAMSGIAAFVGEGFENAWRALPLKVREKHCLEGIYRAACAIPEEMTAYDSYRMYCPELTIVNLAGNSPTDFIHLLKQLLPPNMNSRVNELANEGLPAIQTIPNAKVNQILSTGPLSTPLDVANSEASHVWRCNWLSHAILGTLDSFYGRAEPPLVVVKGKHSLFSKHDENAPKSSFTADDFVIHKETHNMKGLSRACWTCQKLEEELVAEGRKLLACTNCHKHGRSVYYCSRDCQRRDWKTGFPVAHKKICGRPDTDMITETLRQERVYPLSDTNSSPSAFKNVNTLSADLWFPLITSPDPGFQRSPHLLFQISLLNGQEPDLDICDYFFIDAKDFVQFLALRRRAMRTGDRGSVFAMFSFLQPLATSLRFNGLRSQLEREYGVSLSGAVVKAAPESDEDIDVAASRGLQIMNRGMKLVEEGIIPHDLVDQGVFDLDKLVKNNLWPRWSSFSLLKGKTPGQELPMSFALRKDSVTIVPIDKKDAGPIIRAQQLPP</sequence>
<evidence type="ECO:0000313" key="7">
    <source>
        <dbReference type="Proteomes" id="UP000054144"/>
    </source>
</evidence>
<dbReference type="OrthoDB" id="3149405at2759"/>
<dbReference type="SUPFAM" id="SSF144232">
    <property type="entry name" value="HIT/MYND zinc finger-like"/>
    <property type="match status" value="1"/>
</dbReference>
<organism evidence="6 7">
    <name type="scientific">Fistulina hepatica ATCC 64428</name>
    <dbReference type="NCBI Taxonomy" id="1128425"/>
    <lineage>
        <taxon>Eukaryota</taxon>
        <taxon>Fungi</taxon>
        <taxon>Dikarya</taxon>
        <taxon>Basidiomycota</taxon>
        <taxon>Agaricomycotina</taxon>
        <taxon>Agaricomycetes</taxon>
        <taxon>Agaricomycetidae</taxon>
        <taxon>Agaricales</taxon>
        <taxon>Fistulinaceae</taxon>
        <taxon>Fistulina</taxon>
    </lineage>
</organism>
<evidence type="ECO:0000313" key="6">
    <source>
        <dbReference type="EMBL" id="KIY49994.1"/>
    </source>
</evidence>
<dbReference type="GO" id="GO:0008270">
    <property type="term" value="F:zinc ion binding"/>
    <property type="evidence" value="ECO:0007669"/>
    <property type="project" value="UniProtKB-KW"/>
</dbReference>
<evidence type="ECO:0000256" key="2">
    <source>
        <dbReference type="ARBA" id="ARBA00022771"/>
    </source>
</evidence>
<accession>A0A0D7AFV1</accession>
<evidence type="ECO:0000256" key="1">
    <source>
        <dbReference type="ARBA" id="ARBA00022723"/>
    </source>
</evidence>
<dbReference type="EMBL" id="KN881694">
    <property type="protein sequence ID" value="KIY49994.1"/>
    <property type="molecule type" value="Genomic_DNA"/>
</dbReference>
<evidence type="ECO:0000256" key="4">
    <source>
        <dbReference type="PROSITE-ProRule" id="PRU00134"/>
    </source>
</evidence>
<keyword evidence="2 4" id="KW-0863">Zinc-finger</keyword>
<dbReference type="InterPro" id="IPR002893">
    <property type="entry name" value="Znf_MYND"/>
</dbReference>
<protein>
    <recommendedName>
        <fullName evidence="5">MYND-type domain-containing protein</fullName>
    </recommendedName>
</protein>
<dbReference type="Proteomes" id="UP000054144">
    <property type="component" value="Unassembled WGS sequence"/>
</dbReference>
<dbReference type="PROSITE" id="PS50865">
    <property type="entry name" value="ZF_MYND_2"/>
    <property type="match status" value="1"/>
</dbReference>
<feature type="domain" description="MYND-type" evidence="5">
    <location>
        <begin position="291"/>
        <end position="345"/>
    </location>
</feature>
<evidence type="ECO:0000259" key="5">
    <source>
        <dbReference type="PROSITE" id="PS50865"/>
    </source>
</evidence>
<proteinExistence type="predicted"/>
<gene>
    <name evidence="6" type="ORF">FISHEDRAFT_72052</name>
</gene>
<keyword evidence="7" id="KW-1185">Reference proteome</keyword>